<dbReference type="EC" id="2.7.7.87" evidence="3"/>
<dbReference type="InterPro" id="IPR017945">
    <property type="entry name" value="DHBP_synth_RibB-like_a/b_dom"/>
</dbReference>
<keyword evidence="4" id="KW-0963">Cytoplasm</keyword>
<keyword evidence="14" id="KW-1185">Reference proteome</keyword>
<evidence type="ECO:0000256" key="1">
    <source>
        <dbReference type="ARBA" id="ARBA00004496"/>
    </source>
</evidence>
<evidence type="ECO:0000313" key="13">
    <source>
        <dbReference type="EMBL" id="ATZ21871.1"/>
    </source>
</evidence>
<dbReference type="Proteomes" id="UP000232223">
    <property type="component" value="Chromosome"/>
</dbReference>
<comment type="subcellular location">
    <subcellularLocation>
        <location evidence="1">Cytoplasm</location>
    </subcellularLocation>
</comment>
<dbReference type="SUPFAM" id="SSF55821">
    <property type="entry name" value="YrdC/RibB"/>
    <property type="match status" value="1"/>
</dbReference>
<evidence type="ECO:0000313" key="14">
    <source>
        <dbReference type="Proteomes" id="UP000232223"/>
    </source>
</evidence>
<dbReference type="PROSITE" id="PS51163">
    <property type="entry name" value="YRDC"/>
    <property type="match status" value="1"/>
</dbReference>
<accession>A0A2K8P541</accession>
<dbReference type="AlphaFoldDB" id="A0A2K8P541"/>
<gene>
    <name evidence="13" type="primary">sua5</name>
    <name evidence="13" type="ORF">MTABA_v1c06790</name>
</gene>
<dbReference type="RefSeq" id="WP_100679790.1">
    <property type="nucleotide sequence ID" value="NZ_CP024969.1"/>
</dbReference>
<keyword evidence="5" id="KW-0808">Transferase</keyword>
<dbReference type="OrthoDB" id="398568at2"/>
<dbReference type="InterPro" id="IPR006070">
    <property type="entry name" value="Sua5-like_dom"/>
</dbReference>
<feature type="domain" description="YrdC-like" evidence="12">
    <location>
        <begin position="4"/>
        <end position="168"/>
    </location>
</feature>
<evidence type="ECO:0000256" key="8">
    <source>
        <dbReference type="ARBA" id="ARBA00022741"/>
    </source>
</evidence>
<comment type="similarity">
    <text evidence="2">Belongs to the SUA5 family.</text>
</comment>
<dbReference type="GO" id="GO:0006450">
    <property type="term" value="P:regulation of translational fidelity"/>
    <property type="evidence" value="ECO:0007669"/>
    <property type="project" value="TreeGrafter"/>
</dbReference>
<proteinExistence type="inferred from homology"/>
<dbReference type="GO" id="GO:0005737">
    <property type="term" value="C:cytoplasm"/>
    <property type="evidence" value="ECO:0007669"/>
    <property type="project" value="UniProtKB-SubCell"/>
</dbReference>
<evidence type="ECO:0000256" key="3">
    <source>
        <dbReference type="ARBA" id="ARBA00012584"/>
    </source>
</evidence>
<dbReference type="InterPro" id="IPR050156">
    <property type="entry name" value="TC-AMP_synthase_SUA5"/>
</dbReference>
<evidence type="ECO:0000256" key="10">
    <source>
        <dbReference type="ARBA" id="ARBA00029774"/>
    </source>
</evidence>
<name>A0A2K8P541_9MOLU</name>
<reference evidence="13 14" key="1">
    <citation type="submission" date="2017-11" db="EMBL/GenBank/DDBJ databases">
        <title>Genome sequence of Mesoplasma tabanidae BARC 857 (ATCC 49584).</title>
        <authorList>
            <person name="Lo W.-S."/>
            <person name="Kuo C.-H."/>
        </authorList>
    </citation>
    <scope>NUCLEOTIDE SEQUENCE [LARGE SCALE GENOMIC DNA]</scope>
    <source>
        <strain evidence="13 14">BARC 857</strain>
    </source>
</reference>
<evidence type="ECO:0000256" key="11">
    <source>
        <dbReference type="ARBA" id="ARBA00048366"/>
    </source>
</evidence>
<dbReference type="GO" id="GO:0061710">
    <property type="term" value="F:L-threonylcarbamoyladenylate synthase"/>
    <property type="evidence" value="ECO:0007669"/>
    <property type="project" value="UniProtKB-EC"/>
</dbReference>
<dbReference type="GO" id="GO:0000049">
    <property type="term" value="F:tRNA binding"/>
    <property type="evidence" value="ECO:0007669"/>
    <property type="project" value="TreeGrafter"/>
</dbReference>
<keyword evidence="9" id="KW-0067">ATP-binding</keyword>
<evidence type="ECO:0000256" key="5">
    <source>
        <dbReference type="ARBA" id="ARBA00022679"/>
    </source>
</evidence>
<dbReference type="Gene3D" id="3.90.870.10">
    <property type="entry name" value="DHBP synthase"/>
    <property type="match status" value="1"/>
</dbReference>
<keyword evidence="8" id="KW-0547">Nucleotide-binding</keyword>
<evidence type="ECO:0000256" key="6">
    <source>
        <dbReference type="ARBA" id="ARBA00022694"/>
    </source>
</evidence>
<dbReference type="PANTHER" id="PTHR17490:SF16">
    <property type="entry name" value="THREONYLCARBAMOYL-AMP SYNTHASE"/>
    <property type="match status" value="1"/>
</dbReference>
<dbReference type="GO" id="GO:0008033">
    <property type="term" value="P:tRNA processing"/>
    <property type="evidence" value="ECO:0007669"/>
    <property type="project" value="UniProtKB-KW"/>
</dbReference>
<evidence type="ECO:0000259" key="12">
    <source>
        <dbReference type="PROSITE" id="PS51163"/>
    </source>
</evidence>
<dbReference type="EMBL" id="CP024969">
    <property type="protein sequence ID" value="ATZ21871.1"/>
    <property type="molecule type" value="Genomic_DNA"/>
</dbReference>
<evidence type="ECO:0000256" key="2">
    <source>
        <dbReference type="ARBA" id="ARBA00007663"/>
    </source>
</evidence>
<dbReference type="GO" id="GO:0005524">
    <property type="term" value="F:ATP binding"/>
    <property type="evidence" value="ECO:0007669"/>
    <property type="project" value="UniProtKB-KW"/>
</dbReference>
<protein>
    <recommendedName>
        <fullName evidence="10">L-threonylcarbamoyladenylate synthase</fullName>
        <ecNumber evidence="3">2.7.7.87</ecNumber>
    </recommendedName>
    <alternativeName>
        <fullName evidence="10">L-threonylcarbamoyladenylate synthase</fullName>
    </alternativeName>
</protein>
<comment type="catalytic activity">
    <reaction evidence="11">
        <text>L-threonine + hydrogencarbonate + ATP = L-threonylcarbamoyladenylate + diphosphate + H2O</text>
        <dbReference type="Rhea" id="RHEA:36407"/>
        <dbReference type="ChEBI" id="CHEBI:15377"/>
        <dbReference type="ChEBI" id="CHEBI:17544"/>
        <dbReference type="ChEBI" id="CHEBI:30616"/>
        <dbReference type="ChEBI" id="CHEBI:33019"/>
        <dbReference type="ChEBI" id="CHEBI:57926"/>
        <dbReference type="ChEBI" id="CHEBI:73682"/>
        <dbReference type="EC" id="2.7.7.87"/>
    </reaction>
</comment>
<organism evidence="13 14">
    <name type="scientific">Mesoplasma tabanidae</name>
    <dbReference type="NCBI Taxonomy" id="219745"/>
    <lineage>
        <taxon>Bacteria</taxon>
        <taxon>Bacillati</taxon>
        <taxon>Mycoplasmatota</taxon>
        <taxon>Mollicutes</taxon>
        <taxon>Entomoplasmatales</taxon>
        <taxon>Entomoplasmataceae</taxon>
        <taxon>Mesoplasma</taxon>
    </lineage>
</organism>
<evidence type="ECO:0000256" key="9">
    <source>
        <dbReference type="ARBA" id="ARBA00022840"/>
    </source>
</evidence>
<keyword evidence="7" id="KW-0548">Nucleotidyltransferase</keyword>
<evidence type="ECO:0000256" key="4">
    <source>
        <dbReference type="ARBA" id="ARBA00022490"/>
    </source>
</evidence>
<dbReference type="Pfam" id="PF01300">
    <property type="entry name" value="Sua5_yciO_yrdC"/>
    <property type="match status" value="1"/>
</dbReference>
<evidence type="ECO:0000256" key="7">
    <source>
        <dbReference type="ARBA" id="ARBA00022695"/>
    </source>
</evidence>
<sequence>MLNKSQVNKATKQISKGEVIILPTDTIYGLSAAWNKENEVKINKIKGAMLNKPLIILVSNIKQLDELNIAKNEFSDLLFEKSTTVIFKTIDNLETIAVRLIEREDIKSIINVTGPIFSTSVNIHGSKPINIKEELISFNKEVEVYFDQDVLDTKASKIFNSITKKWVR</sequence>
<dbReference type="PANTHER" id="PTHR17490">
    <property type="entry name" value="SUA5"/>
    <property type="match status" value="1"/>
</dbReference>
<dbReference type="GO" id="GO:0003725">
    <property type="term" value="F:double-stranded RNA binding"/>
    <property type="evidence" value="ECO:0007669"/>
    <property type="project" value="InterPro"/>
</dbReference>
<dbReference type="KEGG" id="mtab:MTABA_v1c06790"/>
<keyword evidence="6" id="KW-0819">tRNA processing</keyword>